<reference evidence="1" key="1">
    <citation type="submission" date="2022-12" db="EMBL/GenBank/DDBJ databases">
        <title>Genome Sequence of Lasiodiplodia mahajangana.</title>
        <authorList>
            <person name="Buettner E."/>
        </authorList>
    </citation>
    <scope>NUCLEOTIDE SEQUENCE</scope>
    <source>
        <strain evidence="1">VT137</strain>
    </source>
</reference>
<evidence type="ECO:0000313" key="1">
    <source>
        <dbReference type="EMBL" id="KAJ8126513.1"/>
    </source>
</evidence>
<organism evidence="1 2">
    <name type="scientific">Lasiodiplodia mahajangana</name>
    <dbReference type="NCBI Taxonomy" id="1108764"/>
    <lineage>
        <taxon>Eukaryota</taxon>
        <taxon>Fungi</taxon>
        <taxon>Dikarya</taxon>
        <taxon>Ascomycota</taxon>
        <taxon>Pezizomycotina</taxon>
        <taxon>Dothideomycetes</taxon>
        <taxon>Dothideomycetes incertae sedis</taxon>
        <taxon>Botryosphaeriales</taxon>
        <taxon>Botryosphaeriaceae</taxon>
        <taxon>Lasiodiplodia</taxon>
    </lineage>
</organism>
<dbReference type="Proteomes" id="UP001153332">
    <property type="component" value="Unassembled WGS sequence"/>
</dbReference>
<dbReference type="EMBL" id="JAPUUL010001824">
    <property type="protein sequence ID" value="KAJ8126513.1"/>
    <property type="molecule type" value="Genomic_DNA"/>
</dbReference>
<proteinExistence type="predicted"/>
<comment type="caution">
    <text evidence="1">The sequence shown here is derived from an EMBL/GenBank/DDBJ whole genome shotgun (WGS) entry which is preliminary data.</text>
</comment>
<sequence>MRATILSLFTAVAQVSAHFSVEYPVWRADSLAENTTYSQWNYPCAGVPYGAGNKTEWPIEGGSVVLDLHHPWTYLYINLGLGENTTNFNISLTPELLNVTGSGNFCIPALSVPTPVTDGQNATLQFVTNGESGSALYNCADIVFKSSAKALSGGICTNSTGVTATIVGQATTADSSSSPTPTPNGALTLAPKSLSHEATLGIAIAFILVAVV</sequence>
<gene>
    <name evidence="1" type="ORF">O1611_g7124</name>
</gene>
<evidence type="ECO:0000313" key="2">
    <source>
        <dbReference type="Proteomes" id="UP001153332"/>
    </source>
</evidence>
<name>A0ACC2JG67_9PEZI</name>
<keyword evidence="2" id="KW-1185">Reference proteome</keyword>
<protein>
    <submittedName>
        <fullName evidence="1">Uncharacterized protein</fullName>
    </submittedName>
</protein>
<accession>A0ACC2JG67</accession>